<geneLocation type="plasmid" evidence="2">
    <name>psj05684b</name>
</geneLocation>
<keyword evidence="2" id="KW-1185">Reference proteome</keyword>
<accession>A0A249PIX3</accession>
<dbReference type="Proteomes" id="UP000217211">
    <property type="component" value="Plasmid pSJ05684b"/>
</dbReference>
<organism evidence="1 2">
    <name type="scientific">Sinorhizobium sojae CCBAU 05684</name>
    <dbReference type="NCBI Taxonomy" id="716928"/>
    <lineage>
        <taxon>Bacteria</taxon>
        <taxon>Pseudomonadati</taxon>
        <taxon>Pseudomonadota</taxon>
        <taxon>Alphaproteobacteria</taxon>
        <taxon>Hyphomicrobiales</taxon>
        <taxon>Rhizobiaceae</taxon>
        <taxon>Sinorhizobium/Ensifer group</taxon>
        <taxon>Sinorhizobium</taxon>
    </lineage>
</organism>
<sequence length="80" mass="8525">MIVACHDSSDTCGVHGCGLVPTPNLPFGPFRHNTRSGRKECRTGSTEAPGRVVNGKAWVGNDYPWVSFGCGRFGGSERVS</sequence>
<gene>
    <name evidence="1" type="ORF">SJ05684_b48760</name>
</gene>
<reference evidence="1 2" key="1">
    <citation type="submission" date="2017-08" db="EMBL/GenBank/DDBJ databases">
        <title>Multipartite genome sequences of Sinorhizobium species nodulating soybeans.</title>
        <authorList>
            <person name="Tian C.F."/>
        </authorList>
    </citation>
    <scope>NUCLEOTIDE SEQUENCE [LARGE SCALE GENOMIC DNA]</scope>
    <source>
        <strain evidence="1 2">CCBAU 05684</strain>
        <plasmid evidence="2">psj05684b</plasmid>
    </source>
</reference>
<dbReference type="AlphaFoldDB" id="A0A249PIX3"/>
<dbReference type="EMBL" id="CP023068">
    <property type="protein sequence ID" value="ASY65858.1"/>
    <property type="molecule type" value="Genomic_DNA"/>
</dbReference>
<protein>
    <submittedName>
        <fullName evidence="1">Uncharacterized protein</fullName>
    </submittedName>
</protein>
<evidence type="ECO:0000313" key="1">
    <source>
        <dbReference type="EMBL" id="ASY65858.1"/>
    </source>
</evidence>
<keyword evidence="1" id="KW-0614">Plasmid</keyword>
<dbReference type="KEGG" id="esj:SJ05684_b48760"/>
<evidence type="ECO:0000313" key="2">
    <source>
        <dbReference type="Proteomes" id="UP000217211"/>
    </source>
</evidence>
<proteinExistence type="predicted"/>
<name>A0A249PIX3_9HYPH</name>